<protein>
    <submittedName>
        <fullName evidence="1">Uncharacterized protein</fullName>
    </submittedName>
</protein>
<sequence>MPASGLQRKPEVLPVFSIAVGEIVAEARAAALVERRRLDAERHARRVRRRS</sequence>
<dbReference type="RefSeq" id="YP_009638598.1">
    <property type="nucleotide sequence ID" value="NC_042338.1"/>
</dbReference>
<dbReference type="GeneID" id="40235356"/>
<dbReference type="Proteomes" id="UP000009002">
    <property type="component" value="Segment"/>
</dbReference>
<name>I6XHS5_9CAUD</name>
<evidence type="ECO:0000313" key="2">
    <source>
        <dbReference type="Proteomes" id="UP000009002"/>
    </source>
</evidence>
<accession>I6XHS5</accession>
<evidence type="ECO:0000313" key="1">
    <source>
        <dbReference type="EMBL" id="AFN37734.1"/>
    </source>
</evidence>
<proteinExistence type="predicted"/>
<dbReference type="KEGG" id="vg:40235356"/>
<reference evidence="2" key="1">
    <citation type="submission" date="2012-05" db="EMBL/GenBank/DDBJ databases">
        <authorList>
            <person name="Everding T.M."/>
            <person name="Alkanani M.S."/>
            <person name="Bell A.C."/>
            <person name="Bohner A."/>
            <person name="Burghgraef A.L."/>
            <person name="DeVries J.T."/>
            <person name="Hooker S.J."/>
            <person name="Jansma C.A."/>
            <person name="Lang J.M."/>
            <person name="Lin J.Y."/>
            <person name="Newhof J.T."/>
            <person name="Noyes I.C.B."/>
            <person name="Schultz L.N."/>
            <person name="Stewart S.L."/>
            <person name="VandeHaar P.S."/>
            <person name="Vasquez J.A."/>
            <person name="Veldkamp K.L."/>
            <person name="Venema K.M."/>
            <person name="Westra V.A."/>
            <person name="Wrobel K.E."/>
            <person name="Harris A.D."/>
            <person name="Wertz J.T."/>
            <person name="DeJong R.J."/>
            <person name="Buck G.A."/>
            <person name="Campbell R."/>
            <person name="Carvalho M.R."/>
            <person name="Johnson A."/>
            <person name="Kettlewell J.M."/>
            <person name="Lee V."/>
            <person name="Loviza R."/>
            <person name="Renner D."/>
            <person name="Serrano M.G."/>
            <person name="Voegtly L.J."/>
            <person name="Walstead R."/>
            <person name="Wang Y.P."/>
            <person name="Bradley K.W."/>
            <person name="Khaja R."/>
            <person name="Lewis M.F."/>
            <person name="Barker L.P."/>
            <person name="Asai D.J."/>
            <person name="Bowman C.A."/>
            <person name="Russell D.A."/>
            <person name="Pope W.H."/>
            <person name="Jacobs-Sera D."/>
            <person name="Hendrix R.W."/>
            <person name="Hatfull G.F."/>
        </authorList>
    </citation>
    <scope>NUCLEOTIDE SEQUENCE [LARGE SCALE GENOMIC DNA]</scope>
</reference>
<keyword evidence="2" id="KW-1185">Reference proteome</keyword>
<organism evidence="1 2">
    <name type="scientific">Mycobacterium phage MacnCheese</name>
    <dbReference type="NCBI Taxonomy" id="2927982"/>
    <lineage>
        <taxon>Viruses</taxon>
        <taxon>Duplodnaviria</taxon>
        <taxon>Heunggongvirae</taxon>
        <taxon>Uroviricota</taxon>
        <taxon>Caudoviricetes</taxon>
        <taxon>Weiservirinae</taxon>
        <taxon>Keshuvirus</taxon>
        <taxon>Keshuvirus macncheese</taxon>
    </lineage>
</organism>
<gene>
    <name evidence="1" type="primary">40</name>
    <name evidence="1" type="ORF">MACNCHEESE_40</name>
</gene>
<dbReference type="EMBL" id="JX042579">
    <property type="protein sequence ID" value="AFN37734.1"/>
    <property type="molecule type" value="Genomic_DNA"/>
</dbReference>